<gene>
    <name evidence="8" type="primary">uao</name>
    <name evidence="8" type="ORF">BN1051_02829</name>
</gene>
<keyword evidence="5" id="KW-0210">Decarboxylase</keyword>
<dbReference type="NCBIfam" id="NF010372">
    <property type="entry name" value="PRK13798.1"/>
    <property type="match status" value="1"/>
</dbReference>
<dbReference type="NCBIfam" id="TIGR03180">
    <property type="entry name" value="UraD_2"/>
    <property type="match status" value="1"/>
</dbReference>
<dbReference type="AlphaFoldDB" id="A0A078MT53"/>
<evidence type="ECO:0000256" key="5">
    <source>
        <dbReference type="ARBA" id="ARBA00022793"/>
    </source>
</evidence>
<keyword evidence="4" id="KW-0659">Purine metabolism</keyword>
<name>A0A078MT53_9MICC</name>
<dbReference type="GO" id="GO:0006144">
    <property type="term" value="P:purine nucleobase metabolic process"/>
    <property type="evidence" value="ECO:0007669"/>
    <property type="project" value="UniProtKB-KW"/>
</dbReference>
<evidence type="ECO:0000259" key="7">
    <source>
        <dbReference type="Pfam" id="PF09349"/>
    </source>
</evidence>
<keyword evidence="6" id="KW-0456">Lyase</keyword>
<protein>
    <recommendedName>
        <fullName evidence="3">2-oxo-4-hydroxy-4-carboxy-5-ureidoimidazoline decarboxylase</fullName>
        <ecNumber evidence="3">4.1.1.97</ecNumber>
    </recommendedName>
</protein>
<evidence type="ECO:0000256" key="6">
    <source>
        <dbReference type="ARBA" id="ARBA00023239"/>
    </source>
</evidence>
<dbReference type="PATRIC" id="fig|1461584.3.peg.2803"/>
<dbReference type="GO" id="GO:0051997">
    <property type="term" value="F:2-oxo-4-hydroxy-4-carboxy-5-ureidoimidazoline decarboxylase activity"/>
    <property type="evidence" value="ECO:0007669"/>
    <property type="project" value="UniProtKB-EC"/>
</dbReference>
<dbReference type="PANTHER" id="PTHR43466">
    <property type="entry name" value="2-OXO-4-HYDROXY-4-CARBOXY-5-UREIDOIMIDAZOLINE DECARBOXYLASE-RELATED"/>
    <property type="match status" value="1"/>
</dbReference>
<organism evidence="8">
    <name type="scientific">Arthrobacter saudimassiliensis</name>
    <dbReference type="NCBI Taxonomy" id="1461584"/>
    <lineage>
        <taxon>Bacteria</taxon>
        <taxon>Bacillati</taxon>
        <taxon>Actinomycetota</taxon>
        <taxon>Actinomycetes</taxon>
        <taxon>Micrococcales</taxon>
        <taxon>Micrococcaceae</taxon>
        <taxon>Arthrobacter</taxon>
    </lineage>
</organism>
<dbReference type="PANTHER" id="PTHR43466:SF1">
    <property type="entry name" value="2-OXO-4-HYDROXY-4-CARBOXY-5-UREIDOIMIDAZOLINE DECARBOXYLASE-RELATED"/>
    <property type="match status" value="1"/>
</dbReference>
<comment type="pathway">
    <text evidence="2">Purine metabolism; urate degradation; (S)-allantoin from urate: step 3/3.</text>
</comment>
<dbReference type="InterPro" id="IPR036778">
    <property type="entry name" value="OHCU_decarboxylase_sf"/>
</dbReference>
<dbReference type="InterPro" id="IPR018020">
    <property type="entry name" value="OHCU_decarboxylase"/>
</dbReference>
<dbReference type="Pfam" id="PF09349">
    <property type="entry name" value="OHCU_decarbox"/>
    <property type="match status" value="1"/>
</dbReference>
<evidence type="ECO:0000256" key="3">
    <source>
        <dbReference type="ARBA" id="ARBA00012257"/>
    </source>
</evidence>
<comment type="catalytic activity">
    <reaction evidence="1">
        <text>5-hydroxy-2-oxo-4-ureido-2,5-dihydro-1H-imidazole-5-carboxylate + H(+) = (S)-allantoin + CO2</text>
        <dbReference type="Rhea" id="RHEA:26301"/>
        <dbReference type="ChEBI" id="CHEBI:15378"/>
        <dbReference type="ChEBI" id="CHEBI:15678"/>
        <dbReference type="ChEBI" id="CHEBI:16526"/>
        <dbReference type="ChEBI" id="CHEBI:58639"/>
        <dbReference type="EC" id="4.1.1.97"/>
    </reaction>
</comment>
<feature type="domain" description="Oxo-4-hydroxy-4-carboxy-5-ureidoimidazoline decarboxylase" evidence="7">
    <location>
        <begin position="25"/>
        <end position="177"/>
    </location>
</feature>
<evidence type="ECO:0000256" key="1">
    <source>
        <dbReference type="ARBA" id="ARBA00001163"/>
    </source>
</evidence>
<dbReference type="GO" id="GO:0019628">
    <property type="term" value="P:urate catabolic process"/>
    <property type="evidence" value="ECO:0007669"/>
    <property type="project" value="TreeGrafter"/>
</dbReference>
<dbReference type="Gene3D" id="1.10.3330.10">
    <property type="entry name" value="Oxo-4-hydroxy-4-carboxy-5-ureidoimidazoline decarboxylase"/>
    <property type="match status" value="1"/>
</dbReference>
<proteinExistence type="predicted"/>
<accession>A0A078MT53</accession>
<reference evidence="8" key="1">
    <citation type="submission" date="2014-07" db="EMBL/GenBank/DDBJ databases">
        <authorList>
            <person name="Urmite Genomes Urmite Genomes"/>
        </authorList>
    </citation>
    <scope>NUCLEOTIDE SEQUENCE</scope>
    <source>
        <strain evidence="8">11W110_air</strain>
    </source>
</reference>
<dbReference type="SUPFAM" id="SSF158694">
    <property type="entry name" value="UraD-Like"/>
    <property type="match status" value="1"/>
</dbReference>
<dbReference type="EC" id="4.1.1.97" evidence="3"/>
<dbReference type="EMBL" id="LN483072">
    <property type="protein sequence ID" value="CEA09459.1"/>
    <property type="molecule type" value="Genomic_DNA"/>
</dbReference>
<evidence type="ECO:0000256" key="4">
    <source>
        <dbReference type="ARBA" id="ARBA00022631"/>
    </source>
</evidence>
<evidence type="ECO:0000313" key="8">
    <source>
        <dbReference type="EMBL" id="CEA09459.1"/>
    </source>
</evidence>
<dbReference type="InterPro" id="IPR017595">
    <property type="entry name" value="OHCU_decarboxylase-2"/>
</dbReference>
<evidence type="ECO:0000256" key="2">
    <source>
        <dbReference type="ARBA" id="ARBA00004754"/>
    </source>
</evidence>
<sequence length="182" mass="19675">MRQRKLTPVPSTPSTAVDGGLAAFNAAPLPAARDFLRPCVDIDRWIEEVAAGRPYADVAAALAAARTAAPDWTEAELDAALARHPRIGERAAGADAEAALSRREQSGVGHDPDVQERLREGNRAYEDKFGRVFLIRAAGRSAEEILSALQDRLRHTPEEELPVIAGQLREIAILRLEGLLTA</sequence>